<evidence type="ECO:0000313" key="1">
    <source>
        <dbReference type="EMBL" id="KEQ27661.1"/>
    </source>
</evidence>
<dbReference type="Gene3D" id="3.40.50.620">
    <property type="entry name" value="HUPs"/>
    <property type="match status" value="1"/>
</dbReference>
<organism evidence="1 2">
    <name type="scientific">Paenibacillus tyrfis</name>
    <dbReference type="NCBI Taxonomy" id="1501230"/>
    <lineage>
        <taxon>Bacteria</taxon>
        <taxon>Bacillati</taxon>
        <taxon>Bacillota</taxon>
        <taxon>Bacilli</taxon>
        <taxon>Bacillales</taxon>
        <taxon>Paenibacillaceae</taxon>
        <taxon>Paenibacillus</taxon>
    </lineage>
</organism>
<gene>
    <name evidence="1" type="ORF">ET33_13295</name>
</gene>
<dbReference type="InterPro" id="IPR014729">
    <property type="entry name" value="Rossmann-like_a/b/a_fold"/>
</dbReference>
<keyword evidence="2" id="KW-1185">Reference proteome</keyword>
<dbReference type="PANTHER" id="PTHR43169:SF3">
    <property type="entry name" value="ATPASE, PP-LOOP SUPERFAMILY-RELATED"/>
    <property type="match status" value="1"/>
</dbReference>
<sequence length="333" mass="38393">MKRCTLCVMPETYPGIAFDSEGVCSFCRKQNGKNFVPSLSKLQAKLDEIIRECKAQNRKYDALVAYSGGKDSTFLIHTLKEKYGLRMLAVTLDNGFMSEASFINMRKVLNRLNVDHTIVRPRYDLMKQIFLQSSAPEVYPTHLTQFGSGICISCIRIVTNMCLRVAIEKGIPMVMLGNSPGQLIQSENEILFQDNKIPYELRKNLFKPLAERVGDDVYTYLMLDKDEYRTNPFPYTINAFPIIGYQEDEIYRTIRELGWTKPEDVDPNSTNCRLNSLGIVKHKQVHRFHPYDFEMSLLVRQGIITREEALKRVEDPEEKALRLAEQVEEQLLS</sequence>
<dbReference type="SUPFAM" id="SSF52402">
    <property type="entry name" value="Adenine nucleotide alpha hydrolases-like"/>
    <property type="match status" value="1"/>
</dbReference>
<dbReference type="AlphaFoldDB" id="A0A081PAD8"/>
<dbReference type="RefSeq" id="WP_036675459.1">
    <property type="nucleotide sequence ID" value="NZ_FYEP01000004.1"/>
</dbReference>
<dbReference type="InterPro" id="IPR052188">
    <property type="entry name" value="Ni-pincer_cofactor_biosynth"/>
</dbReference>
<dbReference type="Proteomes" id="UP000028123">
    <property type="component" value="Unassembled WGS sequence"/>
</dbReference>
<reference evidence="1 2" key="1">
    <citation type="submission" date="2014-06" db="EMBL/GenBank/DDBJ databases">
        <title>Draft genome sequence of Paenibacillus sp. MSt1.</title>
        <authorList>
            <person name="Aw Y.K."/>
            <person name="Ong K.S."/>
            <person name="Gan H.M."/>
            <person name="Lee S.M."/>
        </authorList>
    </citation>
    <scope>NUCLEOTIDE SEQUENCE [LARGE SCALE GENOMIC DNA]</scope>
    <source>
        <strain evidence="1 2">MSt1</strain>
    </source>
</reference>
<name>A0A081PAD8_9BACL</name>
<dbReference type="eggNOG" id="COG0037">
    <property type="taxonomic scope" value="Bacteria"/>
</dbReference>
<evidence type="ECO:0000313" key="2">
    <source>
        <dbReference type="Proteomes" id="UP000028123"/>
    </source>
</evidence>
<dbReference type="PANTHER" id="PTHR43169">
    <property type="entry name" value="EXSB FAMILY PROTEIN"/>
    <property type="match status" value="1"/>
</dbReference>
<proteinExistence type="predicted"/>
<accession>A0A081PAD8</accession>
<evidence type="ECO:0008006" key="3">
    <source>
        <dbReference type="Google" id="ProtNLM"/>
    </source>
</evidence>
<protein>
    <recommendedName>
        <fullName evidence="3">ATPase</fullName>
    </recommendedName>
</protein>
<comment type="caution">
    <text evidence="1">The sequence shown here is derived from an EMBL/GenBank/DDBJ whole genome shotgun (WGS) entry which is preliminary data.</text>
</comment>
<dbReference type="OrthoDB" id="702at2"/>
<dbReference type="EMBL" id="JNVM01000002">
    <property type="protein sequence ID" value="KEQ27661.1"/>
    <property type="molecule type" value="Genomic_DNA"/>
</dbReference>